<keyword evidence="5" id="KW-1185">Reference proteome</keyword>
<comment type="caution">
    <text evidence="4">The sequence shown here is derived from an EMBL/GenBank/DDBJ whole genome shotgun (WGS) entry which is preliminary data.</text>
</comment>
<feature type="transmembrane region" description="Helical" evidence="2">
    <location>
        <begin position="264"/>
        <end position="291"/>
    </location>
</feature>
<evidence type="ECO:0000256" key="1">
    <source>
        <dbReference type="SAM" id="MobiDB-lite"/>
    </source>
</evidence>
<dbReference type="EMBL" id="BAABRO010000004">
    <property type="protein sequence ID" value="GAA5506728.1"/>
    <property type="molecule type" value="Genomic_DNA"/>
</dbReference>
<dbReference type="InterPro" id="IPR003675">
    <property type="entry name" value="Rce1/LyrA-like_dom"/>
</dbReference>
<reference evidence="4 5" key="1">
    <citation type="submission" date="2024-02" db="EMBL/GenBank/DDBJ databases">
        <title>Rhodopirellula caenicola NBRC 110016.</title>
        <authorList>
            <person name="Ichikawa N."/>
            <person name="Katano-Makiyama Y."/>
            <person name="Hidaka K."/>
        </authorList>
    </citation>
    <scope>NUCLEOTIDE SEQUENCE [LARGE SCALE GENOMIC DNA]</scope>
    <source>
        <strain evidence="4 5">NBRC 110016</strain>
    </source>
</reference>
<evidence type="ECO:0000259" key="3">
    <source>
        <dbReference type="Pfam" id="PF02517"/>
    </source>
</evidence>
<feature type="compositionally biased region" description="Polar residues" evidence="1">
    <location>
        <begin position="38"/>
        <end position="59"/>
    </location>
</feature>
<evidence type="ECO:0000313" key="5">
    <source>
        <dbReference type="Proteomes" id="UP001416858"/>
    </source>
</evidence>
<organism evidence="4 5">
    <name type="scientific">Novipirellula caenicola</name>
    <dbReference type="NCBI Taxonomy" id="1536901"/>
    <lineage>
        <taxon>Bacteria</taxon>
        <taxon>Pseudomonadati</taxon>
        <taxon>Planctomycetota</taxon>
        <taxon>Planctomycetia</taxon>
        <taxon>Pirellulales</taxon>
        <taxon>Pirellulaceae</taxon>
        <taxon>Novipirellula</taxon>
    </lineage>
</organism>
<accession>A0ABP9VNF8</accession>
<dbReference type="PANTHER" id="PTHR36435">
    <property type="entry name" value="SLR1288 PROTEIN"/>
    <property type="match status" value="1"/>
</dbReference>
<feature type="transmembrane region" description="Helical" evidence="2">
    <location>
        <begin position="93"/>
        <end position="126"/>
    </location>
</feature>
<dbReference type="Proteomes" id="UP001416858">
    <property type="component" value="Unassembled WGS sequence"/>
</dbReference>
<proteinExistence type="predicted"/>
<feature type="transmembrane region" description="Helical" evidence="2">
    <location>
        <begin position="311"/>
        <end position="330"/>
    </location>
</feature>
<keyword evidence="2" id="KW-0812">Transmembrane</keyword>
<dbReference type="PANTHER" id="PTHR36435:SF1">
    <property type="entry name" value="CAAX AMINO TERMINAL PROTEASE FAMILY PROTEIN"/>
    <property type="match status" value="1"/>
</dbReference>
<feature type="compositionally biased region" description="Basic and acidic residues" evidence="1">
    <location>
        <begin position="1"/>
        <end position="22"/>
    </location>
</feature>
<protein>
    <recommendedName>
        <fullName evidence="3">CAAX prenyl protease 2/Lysostaphin resistance protein A-like domain-containing protein</fullName>
    </recommendedName>
</protein>
<name>A0ABP9VNF8_9BACT</name>
<feature type="domain" description="CAAX prenyl protease 2/Lysostaphin resistance protein A-like" evidence="3">
    <location>
        <begin position="233"/>
        <end position="320"/>
    </location>
</feature>
<feature type="transmembrane region" description="Helical" evidence="2">
    <location>
        <begin position="231"/>
        <end position="252"/>
    </location>
</feature>
<dbReference type="Pfam" id="PF02517">
    <property type="entry name" value="Rce1-like"/>
    <property type="match status" value="1"/>
</dbReference>
<feature type="transmembrane region" description="Helical" evidence="2">
    <location>
        <begin position="342"/>
        <end position="365"/>
    </location>
</feature>
<feature type="region of interest" description="Disordered" evidence="1">
    <location>
        <begin position="1"/>
        <end position="74"/>
    </location>
</feature>
<keyword evidence="2" id="KW-0472">Membrane</keyword>
<sequence length="372" mass="40049">MDPRPPEDDQSQRYPSDVDPRPNPESPQDPAAFDSPAINPSSLHSPTFGSQPIESSNPYANAAPPGSHPLSTVDELAPLPHSSIDLSPERFRWWTAIAVVAASLGVFLFVSMLTSVLAFLIVHGGFNPKLVSDPNALGDVMKSRVGIVMIILIPQLAMIVPSLIAALLSPVETRKRLSLVRGRWPVWVWFAAASATPLVGLISSLVVGGFMEESESLKVMSEAFRFHGQNGFLIPIALLIGATPALCEEILFRGYVQTRLAKSFGPTAGIFVSSFLFAAFHMDFVHVIAVFPLGVYLGFLSWKSRSLFPAMLAHFVNNVISVVAVCFAPADKTDVLGMPSIAISVFILGFGIVGIASVVFASVYYRDPETVA</sequence>
<evidence type="ECO:0000256" key="2">
    <source>
        <dbReference type="SAM" id="Phobius"/>
    </source>
</evidence>
<gene>
    <name evidence="4" type="ORF">Rcae01_02181</name>
</gene>
<dbReference type="RefSeq" id="WP_345683653.1">
    <property type="nucleotide sequence ID" value="NZ_BAABRO010000004.1"/>
</dbReference>
<keyword evidence="2" id="KW-1133">Transmembrane helix</keyword>
<evidence type="ECO:0000313" key="4">
    <source>
        <dbReference type="EMBL" id="GAA5506728.1"/>
    </source>
</evidence>
<feature type="transmembrane region" description="Helical" evidence="2">
    <location>
        <begin position="188"/>
        <end position="211"/>
    </location>
</feature>
<dbReference type="InterPro" id="IPR052710">
    <property type="entry name" value="CAAX_protease"/>
</dbReference>
<feature type="transmembrane region" description="Helical" evidence="2">
    <location>
        <begin position="146"/>
        <end position="168"/>
    </location>
</feature>